<evidence type="ECO:0000256" key="2">
    <source>
        <dbReference type="ARBA" id="ARBA00022630"/>
    </source>
</evidence>
<feature type="domain" description="FAD-dependent oxidoreductase 2 FAD-binding" evidence="6">
    <location>
        <begin position="7"/>
        <end position="438"/>
    </location>
</feature>
<dbReference type="NCBIfam" id="TIGR01813">
    <property type="entry name" value="flavo_cyto_c"/>
    <property type="match status" value="1"/>
</dbReference>
<keyword evidence="3 5" id="KW-0274">FAD</keyword>
<comment type="cofactor">
    <cofactor evidence="1">
        <name>FAD</name>
        <dbReference type="ChEBI" id="CHEBI:57692"/>
    </cofactor>
</comment>
<dbReference type="SUPFAM" id="SSF51905">
    <property type="entry name" value="FAD/NAD(P)-binding domain"/>
    <property type="match status" value="1"/>
</dbReference>
<dbReference type="PANTHER" id="PTHR43400:SF10">
    <property type="entry name" value="3-OXOSTEROID 1-DEHYDROGENASE"/>
    <property type="match status" value="1"/>
</dbReference>
<evidence type="ECO:0000259" key="6">
    <source>
        <dbReference type="Pfam" id="PF00890"/>
    </source>
</evidence>
<name>A0A285U7J8_9BACL</name>
<dbReference type="OrthoDB" id="9806724at2"/>
<dbReference type="RefSeq" id="WP_097148975.1">
    <property type="nucleotide sequence ID" value="NZ_OBQC01000003.1"/>
</dbReference>
<organism evidence="7 8">
    <name type="scientific">Ureibacillus acetophenoni</name>
    <dbReference type="NCBI Taxonomy" id="614649"/>
    <lineage>
        <taxon>Bacteria</taxon>
        <taxon>Bacillati</taxon>
        <taxon>Bacillota</taxon>
        <taxon>Bacilli</taxon>
        <taxon>Bacillales</taxon>
        <taxon>Caryophanaceae</taxon>
        <taxon>Ureibacillus</taxon>
    </lineage>
</organism>
<dbReference type="GO" id="GO:0010181">
    <property type="term" value="F:FMN binding"/>
    <property type="evidence" value="ECO:0007669"/>
    <property type="project" value="InterPro"/>
</dbReference>
<protein>
    <submittedName>
        <fullName evidence="7">Fumarate reductase flavoprotein subunit</fullName>
    </submittedName>
</protein>
<evidence type="ECO:0000256" key="4">
    <source>
        <dbReference type="ARBA" id="ARBA00023002"/>
    </source>
</evidence>
<evidence type="ECO:0000313" key="8">
    <source>
        <dbReference type="Proteomes" id="UP000219252"/>
    </source>
</evidence>
<dbReference type="InterPro" id="IPR003953">
    <property type="entry name" value="FAD-dep_OxRdtase_2_FAD-bd"/>
</dbReference>
<dbReference type="SUPFAM" id="SSF56425">
    <property type="entry name" value="Succinate dehydrogenase/fumarate reductase flavoprotein, catalytic domain"/>
    <property type="match status" value="1"/>
</dbReference>
<dbReference type="GO" id="GO:0008202">
    <property type="term" value="P:steroid metabolic process"/>
    <property type="evidence" value="ECO:0007669"/>
    <property type="project" value="UniProtKB-ARBA"/>
</dbReference>
<comment type="similarity">
    <text evidence="5">Belongs to the FAD-dependent oxidoreductase 2 family. FRD/SDH subfamily.</text>
</comment>
<gene>
    <name evidence="7" type="ORF">SAMN05877842_103358</name>
</gene>
<keyword evidence="8" id="KW-1185">Reference proteome</keyword>
<keyword evidence="4 5" id="KW-0560">Oxidoreductase</keyword>
<evidence type="ECO:0000256" key="3">
    <source>
        <dbReference type="ARBA" id="ARBA00022827"/>
    </source>
</evidence>
<dbReference type="AlphaFoldDB" id="A0A285U7J8"/>
<evidence type="ECO:0000313" key="7">
    <source>
        <dbReference type="EMBL" id="SOC37812.1"/>
    </source>
</evidence>
<dbReference type="Gene3D" id="3.90.700.10">
    <property type="entry name" value="Succinate dehydrogenase/fumarate reductase flavoprotein, catalytic domain"/>
    <property type="match status" value="1"/>
</dbReference>
<evidence type="ECO:0000256" key="1">
    <source>
        <dbReference type="ARBA" id="ARBA00001974"/>
    </source>
</evidence>
<dbReference type="InterPro" id="IPR027477">
    <property type="entry name" value="Succ_DH/fumarate_Rdtase_cat_sf"/>
</dbReference>
<keyword evidence="2 5" id="KW-0285">Flavoprotein</keyword>
<dbReference type="Proteomes" id="UP000219252">
    <property type="component" value="Unassembled WGS sequence"/>
</dbReference>
<reference evidence="8" key="1">
    <citation type="submission" date="2017-08" db="EMBL/GenBank/DDBJ databases">
        <authorList>
            <person name="Varghese N."/>
            <person name="Submissions S."/>
        </authorList>
    </citation>
    <scope>NUCLEOTIDE SEQUENCE [LARGE SCALE GENOMIC DNA]</scope>
    <source>
        <strain evidence="8">JC23</strain>
    </source>
</reference>
<proteinExistence type="inferred from homology"/>
<accession>A0A285U7J8</accession>
<dbReference type="GO" id="GO:0033765">
    <property type="term" value="F:steroid dehydrogenase activity, acting on the CH-CH group of donors"/>
    <property type="evidence" value="ECO:0007669"/>
    <property type="project" value="UniProtKB-ARBA"/>
</dbReference>
<dbReference type="InterPro" id="IPR010960">
    <property type="entry name" value="Flavocytochrome_c"/>
</dbReference>
<evidence type="ECO:0000256" key="5">
    <source>
        <dbReference type="RuleBase" id="RU366062"/>
    </source>
</evidence>
<dbReference type="InterPro" id="IPR050315">
    <property type="entry name" value="FAD-oxidoreductase_2"/>
</dbReference>
<dbReference type="EMBL" id="OBQC01000003">
    <property type="protein sequence ID" value="SOC37812.1"/>
    <property type="molecule type" value="Genomic_DNA"/>
</dbReference>
<dbReference type="Pfam" id="PF00890">
    <property type="entry name" value="FAD_binding_2"/>
    <property type="match status" value="1"/>
</dbReference>
<sequence>MSEQFNVIIVGAGIAGLCAAVEASTRAAKVLVIEKEAIIGGSSLLSGRFMAFAGTELQKENGIEDSKELLVKDMLEVGKGKNVKELVEVYGELQLNTYEWLKSNGVEFHAVRAASGHSVPRGHTILPEQAISTLYNRALKSGNVSFQLEASVKRLRKNSDGRISTVMYEKDGLEYFAKASEGIILTCGGFSKSEDLLEAFAPQLKAAIRIGGKGNTGDGLKLAWEHGAWIRDLPYLQGTYGFHPTASGEKKSQAHAFYKGAIIVNEHGNRFVNESLSYKLIGTEALKQPNNKSFQIWDQRIMNESVPGDALYDFENLYSLGLIHKAETIEELAQLIGIPEHNLLNTVSTYNSNILGGKDEEFGRNTLTHTFGTPIPIKQKPYYAMETTVAMLATYAGLSVNVDAEVLNAFNEPITGLYAAGEIAGGFHGAGYMTGSSLGKAAIFGRVAAQSALASTTEFKENVSMQ</sequence>
<dbReference type="InterPro" id="IPR036188">
    <property type="entry name" value="FAD/NAD-bd_sf"/>
</dbReference>
<dbReference type="PANTHER" id="PTHR43400">
    <property type="entry name" value="FUMARATE REDUCTASE"/>
    <property type="match status" value="1"/>
</dbReference>
<dbReference type="Gene3D" id="3.50.50.60">
    <property type="entry name" value="FAD/NAD(P)-binding domain"/>
    <property type="match status" value="1"/>
</dbReference>